<reference evidence="2" key="1">
    <citation type="submission" date="2018-04" db="EMBL/GenBank/DDBJ databases">
        <title>Transcriptome assembly of Sipha flava.</title>
        <authorList>
            <person name="Scully E.D."/>
            <person name="Geib S.M."/>
            <person name="Palmer N.A."/>
            <person name="Koch K."/>
            <person name="Bradshaw J."/>
            <person name="Heng-Moss T."/>
            <person name="Sarath G."/>
        </authorList>
    </citation>
    <scope>NUCLEOTIDE SEQUENCE</scope>
</reference>
<evidence type="ECO:0000313" key="2">
    <source>
        <dbReference type="EMBL" id="MBY71908.1"/>
    </source>
</evidence>
<keyword evidence="1" id="KW-0732">Signal</keyword>
<protein>
    <recommendedName>
        <fullName evidence="3">Secreted protein</fullName>
    </recommendedName>
</protein>
<accession>A0A2S2Q2A1</accession>
<feature type="chain" id="PRO_5015496424" description="Secreted protein" evidence="1">
    <location>
        <begin position="19"/>
        <end position="127"/>
    </location>
</feature>
<evidence type="ECO:0008006" key="3">
    <source>
        <dbReference type="Google" id="ProtNLM"/>
    </source>
</evidence>
<gene>
    <name evidence="2" type="ORF">g.83743</name>
</gene>
<evidence type="ECO:0000256" key="1">
    <source>
        <dbReference type="SAM" id="SignalP"/>
    </source>
</evidence>
<dbReference type="AlphaFoldDB" id="A0A2S2Q2A1"/>
<proteinExistence type="predicted"/>
<feature type="signal peptide" evidence="1">
    <location>
        <begin position="1"/>
        <end position="18"/>
    </location>
</feature>
<sequence length="127" mass="14621">MLFICVCFLLPVSHRCRARTHRVVDVLLLGKRFADQKKKLSPCARKTSGNVRDDETRVEHQRVTRVVKRSHASIVVFVSLGPVSTNSRTIVITMRRSCTVVDDLFFIETVFLFAAQREKYIDQVRVT</sequence>
<organism evidence="2">
    <name type="scientific">Sipha flava</name>
    <name type="common">yellow sugarcane aphid</name>
    <dbReference type="NCBI Taxonomy" id="143950"/>
    <lineage>
        <taxon>Eukaryota</taxon>
        <taxon>Metazoa</taxon>
        <taxon>Ecdysozoa</taxon>
        <taxon>Arthropoda</taxon>
        <taxon>Hexapoda</taxon>
        <taxon>Insecta</taxon>
        <taxon>Pterygota</taxon>
        <taxon>Neoptera</taxon>
        <taxon>Paraneoptera</taxon>
        <taxon>Hemiptera</taxon>
        <taxon>Sternorrhyncha</taxon>
        <taxon>Aphidomorpha</taxon>
        <taxon>Aphidoidea</taxon>
        <taxon>Aphididae</taxon>
        <taxon>Sipha</taxon>
    </lineage>
</organism>
<name>A0A2S2Q2A1_9HEMI</name>
<dbReference type="EMBL" id="GGMS01002705">
    <property type="protein sequence ID" value="MBY71908.1"/>
    <property type="molecule type" value="Transcribed_RNA"/>
</dbReference>